<feature type="compositionally biased region" description="Basic and acidic residues" evidence="1">
    <location>
        <begin position="1"/>
        <end position="12"/>
    </location>
</feature>
<feature type="compositionally biased region" description="Basic residues" evidence="1">
    <location>
        <begin position="120"/>
        <end position="138"/>
    </location>
</feature>
<sequence length="190" mass="20688">MTKAVRRDRADDDSGGGGGGGGGGVGDHLRSHVHLTNCIHLKNHMHRHSPNPAERSLMRDLVALQRSRSLRDPSTSPPRGSPPPPRAPRRGGGRGTAPRRAGGDPSAPTGAGPRSDASRRARRASRRPKSPPKKRVRTALRTNRATRAGGVGRVRTRTKSASEPYWRKWRKPQIKQVMGENQWGEHDLTG</sequence>
<gene>
    <name evidence="2" type="ORF">CB5_LOCUS17230</name>
</gene>
<accession>A0A6V7PT70</accession>
<reference evidence="2" key="1">
    <citation type="submission" date="2020-07" db="EMBL/GenBank/DDBJ databases">
        <authorList>
            <person name="Lin J."/>
        </authorList>
    </citation>
    <scope>NUCLEOTIDE SEQUENCE</scope>
</reference>
<dbReference type="EMBL" id="LR862152">
    <property type="protein sequence ID" value="CAD1834019.1"/>
    <property type="molecule type" value="Genomic_DNA"/>
</dbReference>
<feature type="region of interest" description="Disordered" evidence="1">
    <location>
        <begin position="1"/>
        <end position="28"/>
    </location>
</feature>
<evidence type="ECO:0000256" key="1">
    <source>
        <dbReference type="SAM" id="MobiDB-lite"/>
    </source>
</evidence>
<feature type="compositionally biased region" description="Gly residues" evidence="1">
    <location>
        <begin position="15"/>
        <end position="26"/>
    </location>
</feature>
<protein>
    <submittedName>
        <fullName evidence="2">Uncharacterized protein</fullName>
    </submittedName>
</protein>
<feature type="compositionally biased region" description="Pro residues" evidence="1">
    <location>
        <begin position="75"/>
        <end position="86"/>
    </location>
</feature>
<dbReference type="AlphaFoldDB" id="A0A6V7PT70"/>
<name>A0A6V7PT70_ANACO</name>
<feature type="region of interest" description="Disordered" evidence="1">
    <location>
        <begin position="68"/>
        <end position="163"/>
    </location>
</feature>
<organism evidence="2">
    <name type="scientific">Ananas comosus var. bracteatus</name>
    <name type="common">red pineapple</name>
    <dbReference type="NCBI Taxonomy" id="296719"/>
    <lineage>
        <taxon>Eukaryota</taxon>
        <taxon>Viridiplantae</taxon>
        <taxon>Streptophyta</taxon>
        <taxon>Embryophyta</taxon>
        <taxon>Tracheophyta</taxon>
        <taxon>Spermatophyta</taxon>
        <taxon>Magnoliopsida</taxon>
        <taxon>Liliopsida</taxon>
        <taxon>Poales</taxon>
        <taxon>Bromeliaceae</taxon>
        <taxon>Bromelioideae</taxon>
        <taxon>Ananas</taxon>
    </lineage>
</organism>
<feature type="compositionally biased region" description="Low complexity" evidence="1">
    <location>
        <begin position="96"/>
        <end position="105"/>
    </location>
</feature>
<feature type="compositionally biased region" description="Low complexity" evidence="1">
    <location>
        <begin position="139"/>
        <end position="148"/>
    </location>
</feature>
<evidence type="ECO:0000313" key="2">
    <source>
        <dbReference type="EMBL" id="CAD1834019.1"/>
    </source>
</evidence>
<proteinExistence type="predicted"/>